<feature type="region of interest" description="Disordered" evidence="1">
    <location>
        <begin position="43"/>
        <end position="65"/>
    </location>
</feature>
<dbReference type="RefSeq" id="WP_190878708.1">
    <property type="nucleotide sequence ID" value="NZ_JACJSK010000017.1"/>
</dbReference>
<gene>
    <name evidence="2" type="ORF">H6G72_13890</name>
</gene>
<evidence type="ECO:0000313" key="3">
    <source>
        <dbReference type="Proteomes" id="UP000641954"/>
    </source>
</evidence>
<proteinExistence type="predicted"/>
<accession>A0ABR8EDH7</accession>
<sequence>MIYGRERKVQLIMFTYLNLQYRSQRSLIWPILLRLTPLRTYTDPREGGSSLGRDRLKLNQQGRLF</sequence>
<keyword evidence="3" id="KW-1185">Reference proteome</keyword>
<comment type="caution">
    <text evidence="2">The sequence shown here is derived from an EMBL/GenBank/DDBJ whole genome shotgun (WGS) entry which is preliminary data.</text>
</comment>
<feature type="compositionally biased region" description="Basic and acidic residues" evidence="1">
    <location>
        <begin position="43"/>
        <end position="57"/>
    </location>
</feature>
<evidence type="ECO:0000313" key="2">
    <source>
        <dbReference type="EMBL" id="MBD2544909.1"/>
    </source>
</evidence>
<dbReference type="Proteomes" id="UP000641954">
    <property type="component" value="Unassembled WGS sequence"/>
</dbReference>
<evidence type="ECO:0000256" key="1">
    <source>
        <dbReference type="SAM" id="MobiDB-lite"/>
    </source>
</evidence>
<protein>
    <submittedName>
        <fullName evidence="2">Uncharacterized protein</fullName>
    </submittedName>
</protein>
<name>A0ABR8EDH7_9CYAN</name>
<reference evidence="2 3" key="1">
    <citation type="journal article" date="2020" name="ISME J.">
        <title>Comparative genomics reveals insights into cyanobacterial evolution and habitat adaptation.</title>
        <authorList>
            <person name="Chen M.Y."/>
            <person name="Teng W.K."/>
            <person name="Zhao L."/>
            <person name="Hu C.X."/>
            <person name="Zhou Y.K."/>
            <person name="Han B.P."/>
            <person name="Song L.R."/>
            <person name="Shu W.S."/>
        </authorList>
    </citation>
    <scope>NUCLEOTIDE SEQUENCE [LARGE SCALE GENOMIC DNA]</scope>
    <source>
        <strain evidence="2 3">FACHB-1370</strain>
    </source>
</reference>
<organism evidence="2 3">
    <name type="scientific">Planktothricoides raciborskii FACHB-1370</name>
    <dbReference type="NCBI Taxonomy" id="2949576"/>
    <lineage>
        <taxon>Bacteria</taxon>
        <taxon>Bacillati</taxon>
        <taxon>Cyanobacteriota</taxon>
        <taxon>Cyanophyceae</taxon>
        <taxon>Oscillatoriophycideae</taxon>
        <taxon>Oscillatoriales</taxon>
        <taxon>Oscillatoriaceae</taxon>
        <taxon>Planktothricoides</taxon>
    </lineage>
</organism>
<dbReference type="EMBL" id="JACJSK010000017">
    <property type="protein sequence ID" value="MBD2544909.1"/>
    <property type="molecule type" value="Genomic_DNA"/>
</dbReference>